<reference evidence="1 2" key="1">
    <citation type="submission" date="2018-10" db="EMBL/GenBank/DDBJ databases">
        <title>Genomic Encyclopedia of Archaeal and Bacterial Type Strains, Phase II (KMG-II): from individual species to whole genera.</title>
        <authorList>
            <person name="Goeker M."/>
        </authorList>
    </citation>
    <scope>NUCLEOTIDE SEQUENCE [LARGE SCALE GENOMIC DNA]</scope>
    <source>
        <strain evidence="1 2">DSM 45657</strain>
    </source>
</reference>
<gene>
    <name evidence="1" type="ORF">CLV68_1835</name>
</gene>
<protein>
    <submittedName>
        <fullName evidence="1">Uncharacterized protein</fullName>
    </submittedName>
</protein>
<sequence>MLTYLTSLARILNIVTLRQFRQNAEVTALARDHGACRVNGYRYLDEVIDVLADQALDLHDALEKAKPTGSRM</sequence>
<evidence type="ECO:0000313" key="2">
    <source>
        <dbReference type="Proteomes" id="UP000282454"/>
    </source>
</evidence>
<dbReference type="AlphaFoldDB" id="A0A421BAE3"/>
<organism evidence="1 2">
    <name type="scientific">Actinokineospora cianjurensis</name>
    <dbReference type="NCBI Taxonomy" id="585224"/>
    <lineage>
        <taxon>Bacteria</taxon>
        <taxon>Bacillati</taxon>
        <taxon>Actinomycetota</taxon>
        <taxon>Actinomycetes</taxon>
        <taxon>Pseudonocardiales</taxon>
        <taxon>Pseudonocardiaceae</taxon>
        <taxon>Actinokineospora</taxon>
    </lineage>
</organism>
<dbReference type="EMBL" id="RCDD01000001">
    <property type="protein sequence ID" value="RLK61298.1"/>
    <property type="molecule type" value="Genomic_DNA"/>
</dbReference>
<proteinExistence type="predicted"/>
<keyword evidence="2" id="KW-1185">Reference proteome</keyword>
<evidence type="ECO:0000313" key="1">
    <source>
        <dbReference type="EMBL" id="RLK61298.1"/>
    </source>
</evidence>
<dbReference type="Proteomes" id="UP000282454">
    <property type="component" value="Unassembled WGS sequence"/>
</dbReference>
<comment type="caution">
    <text evidence="1">The sequence shown here is derived from an EMBL/GenBank/DDBJ whole genome shotgun (WGS) entry which is preliminary data.</text>
</comment>
<accession>A0A421BAE3</accession>
<dbReference type="RefSeq" id="WP_121389978.1">
    <property type="nucleotide sequence ID" value="NZ_RCDD01000001.1"/>
</dbReference>
<dbReference type="OrthoDB" id="3699454at2"/>
<name>A0A421BAE3_9PSEU</name>